<proteinExistence type="predicted"/>
<accession>A0A840HWP8</accession>
<dbReference type="EMBL" id="JACHOV010000010">
    <property type="protein sequence ID" value="MBB4642383.1"/>
    <property type="molecule type" value="Genomic_DNA"/>
</dbReference>
<organism evidence="1 2">
    <name type="scientific">Rhizorhapis suberifaciens</name>
    <name type="common">corky root of lettuce</name>
    <dbReference type="NCBI Taxonomy" id="13656"/>
    <lineage>
        <taxon>Bacteria</taxon>
        <taxon>Pseudomonadati</taxon>
        <taxon>Pseudomonadota</taxon>
        <taxon>Alphaproteobacteria</taxon>
        <taxon>Sphingomonadales</taxon>
        <taxon>Sphingomonadaceae</taxon>
        <taxon>Rhizorhapis</taxon>
    </lineage>
</organism>
<evidence type="ECO:0000313" key="1">
    <source>
        <dbReference type="EMBL" id="MBB4642383.1"/>
    </source>
</evidence>
<gene>
    <name evidence="1" type="ORF">HNQ99_002708</name>
</gene>
<comment type="caution">
    <text evidence="1">The sequence shown here is derived from an EMBL/GenBank/DDBJ whole genome shotgun (WGS) entry which is preliminary data.</text>
</comment>
<reference evidence="1 2" key="1">
    <citation type="submission" date="2020-08" db="EMBL/GenBank/DDBJ databases">
        <title>Genomic Encyclopedia of Type Strains, Phase IV (KMG-IV): sequencing the most valuable type-strain genomes for metagenomic binning, comparative biology and taxonomic classification.</title>
        <authorList>
            <person name="Goeker M."/>
        </authorList>
    </citation>
    <scope>NUCLEOTIDE SEQUENCE [LARGE SCALE GENOMIC DNA]</scope>
    <source>
        <strain evidence="1 2">DSM 7465</strain>
    </source>
</reference>
<dbReference type="RefSeq" id="WP_184476425.1">
    <property type="nucleotide sequence ID" value="NZ_JACHOV010000010.1"/>
</dbReference>
<dbReference type="AlphaFoldDB" id="A0A840HWP8"/>
<keyword evidence="2" id="KW-1185">Reference proteome</keyword>
<dbReference type="Proteomes" id="UP000575068">
    <property type="component" value="Unassembled WGS sequence"/>
</dbReference>
<sequence length="60" mass="6845">MKRYFTKPRAWVADDLDDFYQPTPSPVTVTDHNAVDTGLVDHRGDTIMRAPNPVGFVWPE</sequence>
<protein>
    <submittedName>
        <fullName evidence="1">Uncharacterized protein</fullName>
    </submittedName>
</protein>
<evidence type="ECO:0000313" key="2">
    <source>
        <dbReference type="Proteomes" id="UP000575068"/>
    </source>
</evidence>
<name>A0A840HWP8_9SPHN</name>